<sequence>MLQTFFRNGDVFSSKATKPVFTQLISSRTGFLHEIELSHLPWPPQSLDLNIIEPLWSTLERKVRDRYPPPSSLSELATVLQGE</sequence>
<evidence type="ECO:0000313" key="2">
    <source>
        <dbReference type="Proteomes" id="UP000499080"/>
    </source>
</evidence>
<comment type="caution">
    <text evidence="1">The sequence shown here is derived from an EMBL/GenBank/DDBJ whole genome shotgun (WGS) entry which is preliminary data.</text>
</comment>
<name>A0A4Y2JAR4_ARAVE</name>
<keyword evidence="2" id="KW-1185">Reference proteome</keyword>
<accession>A0A4Y2JAR4</accession>
<evidence type="ECO:0008006" key="3">
    <source>
        <dbReference type="Google" id="ProtNLM"/>
    </source>
</evidence>
<dbReference type="AlphaFoldDB" id="A0A4Y2JAR4"/>
<evidence type="ECO:0000313" key="1">
    <source>
        <dbReference type="EMBL" id="GBM86629.1"/>
    </source>
</evidence>
<dbReference type="Gene3D" id="3.30.420.10">
    <property type="entry name" value="Ribonuclease H-like superfamily/Ribonuclease H"/>
    <property type="match status" value="1"/>
</dbReference>
<dbReference type="InterPro" id="IPR036397">
    <property type="entry name" value="RNaseH_sf"/>
</dbReference>
<organism evidence="1 2">
    <name type="scientific">Araneus ventricosus</name>
    <name type="common">Orbweaver spider</name>
    <name type="synonym">Epeira ventricosa</name>
    <dbReference type="NCBI Taxonomy" id="182803"/>
    <lineage>
        <taxon>Eukaryota</taxon>
        <taxon>Metazoa</taxon>
        <taxon>Ecdysozoa</taxon>
        <taxon>Arthropoda</taxon>
        <taxon>Chelicerata</taxon>
        <taxon>Arachnida</taxon>
        <taxon>Araneae</taxon>
        <taxon>Araneomorphae</taxon>
        <taxon>Entelegynae</taxon>
        <taxon>Araneoidea</taxon>
        <taxon>Araneidae</taxon>
        <taxon>Araneus</taxon>
    </lineage>
</organism>
<dbReference type="OrthoDB" id="25402at2759"/>
<dbReference type="EMBL" id="BGPR01003328">
    <property type="protein sequence ID" value="GBM86629.1"/>
    <property type="molecule type" value="Genomic_DNA"/>
</dbReference>
<gene>
    <name evidence="1" type="ORF">AVEN_71830_1</name>
</gene>
<reference evidence="1 2" key="1">
    <citation type="journal article" date="2019" name="Sci. Rep.">
        <title>Orb-weaving spider Araneus ventricosus genome elucidates the spidroin gene catalogue.</title>
        <authorList>
            <person name="Kono N."/>
            <person name="Nakamura H."/>
            <person name="Ohtoshi R."/>
            <person name="Moran D.A.P."/>
            <person name="Shinohara A."/>
            <person name="Yoshida Y."/>
            <person name="Fujiwara M."/>
            <person name="Mori M."/>
            <person name="Tomita M."/>
            <person name="Arakawa K."/>
        </authorList>
    </citation>
    <scope>NUCLEOTIDE SEQUENCE [LARGE SCALE GENOMIC DNA]</scope>
</reference>
<dbReference type="GO" id="GO:0003676">
    <property type="term" value="F:nucleic acid binding"/>
    <property type="evidence" value="ECO:0007669"/>
    <property type="project" value="InterPro"/>
</dbReference>
<dbReference type="Proteomes" id="UP000499080">
    <property type="component" value="Unassembled WGS sequence"/>
</dbReference>
<proteinExistence type="predicted"/>
<protein>
    <recommendedName>
        <fullName evidence="3">Tc1-like transposase DDE domain-containing protein</fullName>
    </recommendedName>
</protein>